<dbReference type="SUPFAM" id="SSF56112">
    <property type="entry name" value="Protein kinase-like (PK-like)"/>
    <property type="match status" value="1"/>
</dbReference>
<dbReference type="PANTHER" id="PTHR11042:SF166">
    <property type="entry name" value="EUKARYOTIC TRANSLATION INITIATION FACTOR 2-ALPHA KINASE 3"/>
    <property type="match status" value="1"/>
</dbReference>
<dbReference type="Pfam" id="PF00069">
    <property type="entry name" value="Pkinase"/>
    <property type="match status" value="1"/>
</dbReference>
<evidence type="ECO:0000256" key="3">
    <source>
        <dbReference type="ARBA" id="ARBA00022777"/>
    </source>
</evidence>
<dbReference type="InterPro" id="IPR008271">
    <property type="entry name" value="Ser/Thr_kinase_AS"/>
</dbReference>
<feature type="region of interest" description="Disordered" evidence="7">
    <location>
        <begin position="73"/>
        <end position="92"/>
    </location>
</feature>
<comment type="similarity">
    <text evidence="5">Belongs to the protein kinase superfamily. Ser/Thr protein kinase family. GCN2 subfamily.</text>
</comment>
<dbReference type="PROSITE" id="PS50011">
    <property type="entry name" value="PROTEIN_KINASE_DOM"/>
    <property type="match status" value="1"/>
</dbReference>
<dbReference type="InterPro" id="IPR050339">
    <property type="entry name" value="CC_SR_Kinase"/>
</dbReference>
<feature type="region of interest" description="Disordered" evidence="7">
    <location>
        <begin position="167"/>
        <end position="253"/>
    </location>
</feature>
<feature type="domain" description="DRBM" evidence="9">
    <location>
        <begin position="6"/>
        <end position="74"/>
    </location>
</feature>
<evidence type="ECO:0000256" key="2">
    <source>
        <dbReference type="ARBA" id="ARBA00022741"/>
    </source>
</evidence>
<organism evidence="10 11">
    <name type="scientific">Scomber scombrus</name>
    <name type="common">Atlantic mackerel</name>
    <name type="synonym">Scomber vernalis</name>
    <dbReference type="NCBI Taxonomy" id="13677"/>
    <lineage>
        <taxon>Eukaryota</taxon>
        <taxon>Metazoa</taxon>
        <taxon>Chordata</taxon>
        <taxon>Craniata</taxon>
        <taxon>Vertebrata</taxon>
        <taxon>Euteleostomi</taxon>
        <taxon>Actinopterygii</taxon>
        <taxon>Neopterygii</taxon>
        <taxon>Teleostei</taxon>
        <taxon>Neoteleostei</taxon>
        <taxon>Acanthomorphata</taxon>
        <taxon>Pelagiaria</taxon>
        <taxon>Scombriformes</taxon>
        <taxon>Scombridae</taxon>
        <taxon>Scomber</taxon>
    </lineage>
</organism>
<dbReference type="Gene3D" id="1.10.510.10">
    <property type="entry name" value="Transferase(Phosphotransferase) domain 1"/>
    <property type="match status" value="1"/>
</dbReference>
<dbReference type="GO" id="GO:0005524">
    <property type="term" value="F:ATP binding"/>
    <property type="evidence" value="ECO:0007669"/>
    <property type="project" value="UniProtKB-KW"/>
</dbReference>
<evidence type="ECO:0000256" key="7">
    <source>
        <dbReference type="SAM" id="MobiDB-lite"/>
    </source>
</evidence>
<evidence type="ECO:0000313" key="11">
    <source>
        <dbReference type="Proteomes" id="UP001314229"/>
    </source>
</evidence>
<comment type="caution">
    <text evidence="10">The sequence shown here is derived from an EMBL/GenBank/DDBJ whole genome shotgun (WGS) entry which is preliminary data.</text>
</comment>
<feature type="domain" description="Protein kinase" evidence="8">
    <location>
        <begin position="266"/>
        <end position="547"/>
    </location>
</feature>
<keyword evidence="6" id="KW-0694">RNA-binding</keyword>
<keyword evidence="11" id="KW-1185">Reference proteome</keyword>
<sequence length="563" mass="63418">MGKKKNYISELNEHAAKTQCEVKYEDIIYEGQDRTERFFQRAVVDGKGFPIGEGRNKKAARQNAAKNALRALNNKENPGPVAKNATKDPAAPVHPKYITKLNFEINDSGQQKRVPLKPVKPNNLRQNGAAPFVACHNEYKAAFGKTKTKTKEIEAWLLDQKCSRTEVPIGSAVPGDGAPAGSSKPPNRLESADEKSKSTPSTTSDIVVFTDLSKDQSKRGTAANVQKEGQNSSEDELIPEEKDFGNSPSDKTSVQSEIISKFTAEFDSIECLDKGAFGHVYKAKKKIPKRPYAIKIVPNKKGAEQEVEALSDLNHDNIIRYYTCWVEDTGCPWDGTEDSCSTSLSSDNPPTKFLYIQMELCVKTLRVWIDERNTRNVKKSLQDFKRREDSLTLALQILSGVEYIHSNNLIHRDLKPTNIMFGQDGKIKIGDFGLVTAEKDEGVGNCIDRTLYRGTPLYMAPEQKSEQSYDRKVDIFPLGLIILELHWRICTVHEREVILGNARKQNLPHGFHHSFPQERDIIKSMLCVNPEDRPEASKLKEDLEELIHRLNRKEIMRHGSRTV</sequence>
<evidence type="ECO:0000256" key="4">
    <source>
        <dbReference type="ARBA" id="ARBA00022840"/>
    </source>
</evidence>
<reference evidence="10 11" key="1">
    <citation type="submission" date="2024-01" db="EMBL/GenBank/DDBJ databases">
        <authorList>
            <person name="Alioto T."/>
            <person name="Alioto T."/>
            <person name="Gomez Garrido J."/>
        </authorList>
    </citation>
    <scope>NUCLEOTIDE SEQUENCE [LARGE SCALE GENOMIC DNA]</scope>
</reference>
<dbReference type="Gene3D" id="3.30.160.20">
    <property type="match status" value="1"/>
</dbReference>
<dbReference type="PANTHER" id="PTHR11042">
    <property type="entry name" value="EUKARYOTIC TRANSLATION INITIATION FACTOR 2-ALPHA KINASE EIF2-ALPHA KINASE -RELATED"/>
    <property type="match status" value="1"/>
</dbReference>
<keyword evidence="4" id="KW-0067">ATP-binding</keyword>
<proteinExistence type="inferred from homology"/>
<dbReference type="GO" id="GO:0005737">
    <property type="term" value="C:cytoplasm"/>
    <property type="evidence" value="ECO:0007669"/>
    <property type="project" value="TreeGrafter"/>
</dbReference>
<dbReference type="SMART" id="SM00220">
    <property type="entry name" value="S_TKc"/>
    <property type="match status" value="1"/>
</dbReference>
<dbReference type="GO" id="GO:0003723">
    <property type="term" value="F:RNA binding"/>
    <property type="evidence" value="ECO:0007669"/>
    <property type="project" value="UniProtKB-UniRule"/>
</dbReference>
<protein>
    <submittedName>
        <fullName evidence="10">Interferon-induced, double-stranded RNA-activated protein kinase-like</fullName>
    </submittedName>
</protein>
<gene>
    <name evidence="10" type="ORF">FSCOSCO3_A022515</name>
</gene>
<evidence type="ECO:0000256" key="6">
    <source>
        <dbReference type="PROSITE-ProRule" id="PRU00266"/>
    </source>
</evidence>
<dbReference type="InterPro" id="IPR014720">
    <property type="entry name" value="dsRBD_dom"/>
</dbReference>
<dbReference type="GO" id="GO:0004694">
    <property type="term" value="F:eukaryotic translation initiation factor 2alpha kinase activity"/>
    <property type="evidence" value="ECO:0007669"/>
    <property type="project" value="TreeGrafter"/>
</dbReference>
<feature type="compositionally biased region" description="Polar residues" evidence="7">
    <location>
        <begin position="223"/>
        <end position="232"/>
    </location>
</feature>
<dbReference type="SMART" id="SM00358">
    <property type="entry name" value="DSRM"/>
    <property type="match status" value="1"/>
</dbReference>
<evidence type="ECO:0000259" key="8">
    <source>
        <dbReference type="PROSITE" id="PS50011"/>
    </source>
</evidence>
<dbReference type="Gene3D" id="3.30.200.20">
    <property type="entry name" value="Phosphorylase Kinase, domain 1"/>
    <property type="match status" value="1"/>
</dbReference>
<dbReference type="PROSITE" id="PS00108">
    <property type="entry name" value="PROTEIN_KINASE_ST"/>
    <property type="match status" value="1"/>
</dbReference>
<dbReference type="Pfam" id="PF00035">
    <property type="entry name" value="dsrm"/>
    <property type="match status" value="1"/>
</dbReference>
<evidence type="ECO:0000256" key="1">
    <source>
        <dbReference type="ARBA" id="ARBA00022679"/>
    </source>
</evidence>
<evidence type="ECO:0000256" key="5">
    <source>
        <dbReference type="ARBA" id="ARBA00037982"/>
    </source>
</evidence>
<dbReference type="Proteomes" id="UP001314229">
    <property type="component" value="Unassembled WGS sequence"/>
</dbReference>
<accession>A0AAV1MZC3</accession>
<evidence type="ECO:0000313" key="10">
    <source>
        <dbReference type="EMBL" id="CAK6951766.1"/>
    </source>
</evidence>
<dbReference type="SUPFAM" id="SSF54768">
    <property type="entry name" value="dsRNA-binding domain-like"/>
    <property type="match status" value="1"/>
</dbReference>
<dbReference type="InterPro" id="IPR000719">
    <property type="entry name" value="Prot_kinase_dom"/>
</dbReference>
<dbReference type="GO" id="GO:0005634">
    <property type="term" value="C:nucleus"/>
    <property type="evidence" value="ECO:0007669"/>
    <property type="project" value="TreeGrafter"/>
</dbReference>
<keyword evidence="3 10" id="KW-0418">Kinase</keyword>
<dbReference type="InterPro" id="IPR011009">
    <property type="entry name" value="Kinase-like_dom_sf"/>
</dbReference>
<name>A0AAV1MZC3_SCOSC</name>
<dbReference type="EMBL" id="CAWUFR010000007">
    <property type="protein sequence ID" value="CAK6951766.1"/>
    <property type="molecule type" value="Genomic_DNA"/>
</dbReference>
<dbReference type="PROSITE" id="PS50137">
    <property type="entry name" value="DS_RBD"/>
    <property type="match status" value="1"/>
</dbReference>
<evidence type="ECO:0000259" key="9">
    <source>
        <dbReference type="PROSITE" id="PS50137"/>
    </source>
</evidence>
<keyword evidence="1" id="KW-0808">Transferase</keyword>
<keyword evidence="2" id="KW-0547">Nucleotide-binding</keyword>
<dbReference type="AlphaFoldDB" id="A0AAV1MZC3"/>